<dbReference type="Gene3D" id="1.10.10.10">
    <property type="entry name" value="Winged helix-like DNA-binding domain superfamily/Winged helix DNA-binding domain"/>
    <property type="match status" value="1"/>
</dbReference>
<dbReference type="InterPro" id="IPR014290">
    <property type="entry name" value="SUF_FeS_clus_asmbl_reg"/>
</dbReference>
<evidence type="ECO:0000313" key="1">
    <source>
        <dbReference type="EMBL" id="GAN76037.1"/>
    </source>
</evidence>
<comment type="caution">
    <text evidence="1">The sequence shown here is derived from an EMBL/GenBank/DDBJ whole genome shotgun (WGS) entry which is preliminary data.</text>
</comment>
<dbReference type="SUPFAM" id="SSF46785">
    <property type="entry name" value="Winged helix' DNA-binding domain"/>
    <property type="match status" value="1"/>
</dbReference>
<dbReference type="InterPro" id="IPR030489">
    <property type="entry name" value="TR_Rrf2-type_CS"/>
</dbReference>
<dbReference type="Proteomes" id="UP000032680">
    <property type="component" value="Unassembled WGS sequence"/>
</dbReference>
<dbReference type="NCBIfam" id="TIGR00738">
    <property type="entry name" value="rrf2_super"/>
    <property type="match status" value="1"/>
</dbReference>
<evidence type="ECO:0000313" key="2">
    <source>
        <dbReference type="Proteomes" id="UP000032680"/>
    </source>
</evidence>
<reference evidence="1 2" key="1">
    <citation type="submission" date="2012-11" db="EMBL/GenBank/DDBJ databases">
        <title>Whole genome sequence of Acidisphaera rubrifaciens HS-AP3.</title>
        <authorList>
            <person name="Azuma Y."/>
            <person name="Higashiura N."/>
            <person name="Hirakawa H."/>
            <person name="Matsushita K."/>
        </authorList>
    </citation>
    <scope>NUCLEOTIDE SEQUENCE [LARGE SCALE GENOMIC DNA]</scope>
    <source>
        <strain evidence="1 2">HS-AP3</strain>
    </source>
</reference>
<dbReference type="InterPro" id="IPR036388">
    <property type="entry name" value="WH-like_DNA-bd_sf"/>
</dbReference>
<accession>A0A0D6P2Y2</accession>
<protein>
    <submittedName>
        <fullName evidence="1">Transcriptional regulator BadM/Rrf40</fullName>
    </submittedName>
</protein>
<dbReference type="PANTHER" id="PTHR33221:SF2">
    <property type="entry name" value="TRANSCRIPTIONAL REGULATOR"/>
    <property type="match status" value="1"/>
</dbReference>
<dbReference type="GO" id="GO:0003700">
    <property type="term" value="F:DNA-binding transcription factor activity"/>
    <property type="evidence" value="ECO:0007669"/>
    <property type="project" value="TreeGrafter"/>
</dbReference>
<dbReference type="PROSITE" id="PS01332">
    <property type="entry name" value="HTH_RRF2_1"/>
    <property type="match status" value="1"/>
</dbReference>
<dbReference type="InterPro" id="IPR036390">
    <property type="entry name" value="WH_DNA-bd_sf"/>
</dbReference>
<keyword evidence="2" id="KW-1185">Reference proteome</keyword>
<dbReference type="GO" id="GO:0005829">
    <property type="term" value="C:cytosol"/>
    <property type="evidence" value="ECO:0007669"/>
    <property type="project" value="TreeGrafter"/>
</dbReference>
<dbReference type="InterPro" id="IPR000944">
    <property type="entry name" value="Tscrpt_reg_Rrf2"/>
</dbReference>
<dbReference type="OrthoDB" id="9808360at2"/>
<dbReference type="NCBIfam" id="TIGR02944">
    <property type="entry name" value="suf_reg_Xantho"/>
    <property type="match status" value="1"/>
</dbReference>
<sequence length="153" mass="15728">MLRLSKMTDYAVVVLVQLAEGHMQTSPAIAAETGIPEPTVAKVLKALAGHGLVASVRGARGGYRLLRPLDAVPVADVIAAIDGPIALTACVEGSTMECGSSGLCPMRGRWGPVNAAITAALSAITLADMRVPSRPNVHPLSRGAALRSLPVTE</sequence>
<dbReference type="PANTHER" id="PTHR33221">
    <property type="entry name" value="WINGED HELIX-TURN-HELIX TRANSCRIPTIONAL REGULATOR, RRF2 FAMILY"/>
    <property type="match status" value="1"/>
</dbReference>
<organism evidence="1 2">
    <name type="scientific">Acidisphaera rubrifaciens HS-AP3</name>
    <dbReference type="NCBI Taxonomy" id="1231350"/>
    <lineage>
        <taxon>Bacteria</taxon>
        <taxon>Pseudomonadati</taxon>
        <taxon>Pseudomonadota</taxon>
        <taxon>Alphaproteobacteria</taxon>
        <taxon>Acetobacterales</taxon>
        <taxon>Acetobacteraceae</taxon>
        <taxon>Acidisphaera</taxon>
    </lineage>
</organism>
<name>A0A0D6P2Y2_9PROT</name>
<dbReference type="EMBL" id="BANB01000045">
    <property type="protein sequence ID" value="GAN76037.1"/>
    <property type="molecule type" value="Genomic_DNA"/>
</dbReference>
<dbReference type="AlphaFoldDB" id="A0A0D6P2Y2"/>
<dbReference type="Pfam" id="PF02082">
    <property type="entry name" value="Rrf2"/>
    <property type="match status" value="1"/>
</dbReference>
<gene>
    <name evidence="1" type="ORF">Asru_0045_28</name>
</gene>
<proteinExistence type="predicted"/>
<dbReference type="PROSITE" id="PS51197">
    <property type="entry name" value="HTH_RRF2_2"/>
    <property type="match status" value="1"/>
</dbReference>